<name>A0AAD3RAU7_LATJO</name>
<proteinExistence type="predicted"/>
<reference evidence="1" key="1">
    <citation type="submission" date="2022-08" db="EMBL/GenBank/DDBJ databases">
        <title>Genome sequencing of akame (Lates japonicus).</title>
        <authorList>
            <person name="Hashiguchi Y."/>
            <person name="Takahashi H."/>
        </authorList>
    </citation>
    <scope>NUCLEOTIDE SEQUENCE</scope>
    <source>
        <strain evidence="1">Kochi</strain>
    </source>
</reference>
<dbReference type="EMBL" id="BRZM01000045">
    <property type="protein sequence ID" value="GLD61426.1"/>
    <property type="molecule type" value="Genomic_DNA"/>
</dbReference>
<comment type="caution">
    <text evidence="1">The sequence shown here is derived from an EMBL/GenBank/DDBJ whole genome shotgun (WGS) entry which is preliminary data.</text>
</comment>
<accession>A0AAD3RAU7</accession>
<keyword evidence="2" id="KW-1185">Reference proteome</keyword>
<protein>
    <submittedName>
        <fullName evidence="1">Extracellular matrix protein FRAS1 isoform X1</fullName>
    </submittedName>
</protein>
<organism evidence="1 2">
    <name type="scientific">Lates japonicus</name>
    <name type="common">Japanese lates</name>
    <dbReference type="NCBI Taxonomy" id="270547"/>
    <lineage>
        <taxon>Eukaryota</taxon>
        <taxon>Metazoa</taxon>
        <taxon>Chordata</taxon>
        <taxon>Craniata</taxon>
        <taxon>Vertebrata</taxon>
        <taxon>Euteleostomi</taxon>
        <taxon>Actinopterygii</taxon>
        <taxon>Neopterygii</taxon>
        <taxon>Teleostei</taxon>
        <taxon>Neoteleostei</taxon>
        <taxon>Acanthomorphata</taxon>
        <taxon>Carangaria</taxon>
        <taxon>Carangaria incertae sedis</taxon>
        <taxon>Centropomidae</taxon>
        <taxon>Lates</taxon>
    </lineage>
</organism>
<dbReference type="Proteomes" id="UP001279410">
    <property type="component" value="Unassembled WGS sequence"/>
</dbReference>
<evidence type="ECO:0000313" key="1">
    <source>
        <dbReference type="EMBL" id="GLD61426.1"/>
    </source>
</evidence>
<evidence type="ECO:0000313" key="2">
    <source>
        <dbReference type="Proteomes" id="UP001279410"/>
    </source>
</evidence>
<dbReference type="AlphaFoldDB" id="A0AAD3RAU7"/>
<sequence>MGGWWIFVGALAGILTVPRGIYGACIYEGSLHAVAEKMCLIYNACRIPTLWMIMAMREHDAARLGSAQLLKKEPLTPAAPPD</sequence>
<gene>
    <name evidence="1" type="ORF">AKAME5_001323500</name>
</gene>